<organism evidence="1 2">
    <name type="scientific">Cetraspora pellucida</name>
    <dbReference type="NCBI Taxonomy" id="1433469"/>
    <lineage>
        <taxon>Eukaryota</taxon>
        <taxon>Fungi</taxon>
        <taxon>Fungi incertae sedis</taxon>
        <taxon>Mucoromycota</taxon>
        <taxon>Glomeromycotina</taxon>
        <taxon>Glomeromycetes</taxon>
        <taxon>Diversisporales</taxon>
        <taxon>Gigasporaceae</taxon>
        <taxon>Cetraspora</taxon>
    </lineage>
</organism>
<sequence>QALRQIELNQQKQKERHDQHITATPDFGIGDKVLVYDARRMGTHSRKLIPIWKGSYYVHDVLSNGAYKIRELGGRILAAPINKKLLKPYRERR</sequence>
<evidence type="ECO:0000313" key="1">
    <source>
        <dbReference type="EMBL" id="CAG8748212.1"/>
    </source>
</evidence>
<gene>
    <name evidence="1" type="ORF">SPELUC_LOCUS14290</name>
</gene>
<dbReference type="EMBL" id="CAJVPW010041428">
    <property type="protein sequence ID" value="CAG8748212.1"/>
    <property type="molecule type" value="Genomic_DNA"/>
</dbReference>
<comment type="caution">
    <text evidence="1">The sequence shown here is derived from an EMBL/GenBank/DDBJ whole genome shotgun (WGS) entry which is preliminary data.</text>
</comment>
<feature type="non-terminal residue" evidence="1">
    <location>
        <position position="1"/>
    </location>
</feature>
<dbReference type="Proteomes" id="UP000789366">
    <property type="component" value="Unassembled WGS sequence"/>
</dbReference>
<protein>
    <submittedName>
        <fullName evidence="1">857_t:CDS:1</fullName>
    </submittedName>
</protein>
<proteinExistence type="predicted"/>
<reference evidence="1" key="1">
    <citation type="submission" date="2021-06" db="EMBL/GenBank/DDBJ databases">
        <authorList>
            <person name="Kallberg Y."/>
            <person name="Tangrot J."/>
            <person name="Rosling A."/>
        </authorList>
    </citation>
    <scope>NUCLEOTIDE SEQUENCE</scope>
    <source>
        <strain evidence="1">28 12/20/2015</strain>
    </source>
</reference>
<accession>A0ACA9QDP2</accession>
<name>A0ACA9QDP2_9GLOM</name>
<keyword evidence="2" id="KW-1185">Reference proteome</keyword>
<evidence type="ECO:0000313" key="2">
    <source>
        <dbReference type="Proteomes" id="UP000789366"/>
    </source>
</evidence>
<feature type="non-terminal residue" evidence="1">
    <location>
        <position position="93"/>
    </location>
</feature>